<comment type="cofactor">
    <cofactor evidence="5">
        <name>Mg(2+)</name>
        <dbReference type="ChEBI" id="CHEBI:18420"/>
    </cofactor>
</comment>
<evidence type="ECO:0000256" key="1">
    <source>
        <dbReference type="ARBA" id="ARBA00022649"/>
    </source>
</evidence>
<dbReference type="HAMAP" id="MF_00265">
    <property type="entry name" value="VapC_Nob1"/>
    <property type="match status" value="1"/>
</dbReference>
<dbReference type="HOGENOM" id="CLU_146668_1_0_0"/>
<gene>
    <name evidence="5" type="primary">vapC</name>
    <name evidence="7" type="ORF">J421_4901</name>
</gene>
<comment type="function">
    <text evidence="5">Toxic component of a toxin-antitoxin (TA) system. An RNase.</text>
</comment>
<evidence type="ECO:0000256" key="4">
    <source>
        <dbReference type="ARBA" id="ARBA00022801"/>
    </source>
</evidence>
<keyword evidence="7" id="KW-0614">Plasmid</keyword>
<accession>W0RNW8</accession>
<dbReference type="Pfam" id="PF01850">
    <property type="entry name" value="PIN"/>
    <property type="match status" value="1"/>
</dbReference>
<dbReference type="NCBIfam" id="TIGR00028">
    <property type="entry name" value="Mtu_PIN_fam"/>
    <property type="match status" value="1"/>
</dbReference>
<keyword evidence="5" id="KW-0800">Toxin</keyword>
<keyword evidence="2 5" id="KW-0540">Nuclease</keyword>
<evidence type="ECO:0000256" key="2">
    <source>
        <dbReference type="ARBA" id="ARBA00022722"/>
    </source>
</evidence>
<dbReference type="GO" id="GO:0045926">
    <property type="term" value="P:negative regulation of growth"/>
    <property type="evidence" value="ECO:0007669"/>
    <property type="project" value="UniProtKB-ARBA"/>
</dbReference>
<dbReference type="RefSeq" id="WP_025413778.1">
    <property type="nucleotide sequence ID" value="NZ_CP007129.1"/>
</dbReference>
<sequence>MIAVDTNVLVYAHRRETAEHAAAFALLRDLAEGAQPWGIPWPCVYEFFSVVTNPRIWKESASTPNEAWAQVEAWLGSPSVRLLGETSDFVQLLGGFARRPRVRGPIIHDARVAAICVAHGAETLLTRDRDFSLFPELSIGNPFS</sequence>
<dbReference type="EMBL" id="CP007129">
    <property type="protein sequence ID" value="AHG92436.1"/>
    <property type="molecule type" value="Genomic_DNA"/>
</dbReference>
<feature type="binding site" evidence="5">
    <location>
        <position position="109"/>
    </location>
    <ligand>
        <name>Mg(2+)</name>
        <dbReference type="ChEBI" id="CHEBI:18420"/>
    </ligand>
</feature>
<keyword evidence="3 5" id="KW-0479">Metal-binding</keyword>
<evidence type="ECO:0000313" key="8">
    <source>
        <dbReference type="Proteomes" id="UP000019151"/>
    </source>
</evidence>
<evidence type="ECO:0000313" key="7">
    <source>
        <dbReference type="EMBL" id="AHG92436.1"/>
    </source>
</evidence>
<keyword evidence="4 5" id="KW-0378">Hydrolase</keyword>
<dbReference type="KEGG" id="gba:J421_4901"/>
<dbReference type="InterPro" id="IPR002716">
    <property type="entry name" value="PIN_dom"/>
</dbReference>
<geneLocation type="plasmid" evidence="7 8">
    <name>1</name>
</geneLocation>
<keyword evidence="5" id="KW-0460">Magnesium</keyword>
<dbReference type="OrthoDB" id="556169at2"/>
<feature type="domain" description="PIN" evidence="6">
    <location>
        <begin position="2"/>
        <end position="133"/>
    </location>
</feature>
<dbReference type="GO" id="GO:0000287">
    <property type="term" value="F:magnesium ion binding"/>
    <property type="evidence" value="ECO:0007669"/>
    <property type="project" value="UniProtKB-UniRule"/>
</dbReference>
<reference evidence="7 8" key="1">
    <citation type="journal article" date="2014" name="Genome Announc.">
        <title>Genome Sequence and Methylome of Soil Bacterium Gemmatirosa kalamazoonensis KBS708T, a Member of the Rarely Cultivated Gemmatimonadetes Phylum.</title>
        <authorList>
            <person name="Debruyn J.M."/>
            <person name="Radosevich M."/>
            <person name="Wommack K.E."/>
            <person name="Polson S.W."/>
            <person name="Hauser L.J."/>
            <person name="Fawaz M.N."/>
            <person name="Korlach J."/>
            <person name="Tsai Y.C."/>
        </authorList>
    </citation>
    <scope>NUCLEOTIDE SEQUENCE [LARGE SCALE GENOMIC DNA]</scope>
    <source>
        <strain evidence="7 8">KBS708</strain>
        <plasmid evidence="8">Plasmid 1</plasmid>
    </source>
</reference>
<dbReference type="AlphaFoldDB" id="W0RNW8"/>
<dbReference type="InParanoid" id="W0RNW8"/>
<dbReference type="GO" id="GO:0016788">
    <property type="term" value="F:hydrolase activity, acting on ester bonds"/>
    <property type="evidence" value="ECO:0007669"/>
    <property type="project" value="InterPro"/>
</dbReference>
<proteinExistence type="inferred from homology"/>
<organism evidence="7 8">
    <name type="scientific">Gemmatirosa kalamazoonensis</name>
    <dbReference type="NCBI Taxonomy" id="861299"/>
    <lineage>
        <taxon>Bacteria</taxon>
        <taxon>Pseudomonadati</taxon>
        <taxon>Gemmatimonadota</taxon>
        <taxon>Gemmatimonadia</taxon>
        <taxon>Gemmatimonadales</taxon>
        <taxon>Gemmatimonadaceae</taxon>
        <taxon>Gemmatirosa</taxon>
    </lineage>
</organism>
<keyword evidence="8" id="KW-1185">Reference proteome</keyword>
<comment type="similarity">
    <text evidence="5">Belongs to the PINc/VapC protein family.</text>
</comment>
<evidence type="ECO:0000256" key="5">
    <source>
        <dbReference type="HAMAP-Rule" id="MF_00265"/>
    </source>
</evidence>
<dbReference type="GO" id="GO:0004540">
    <property type="term" value="F:RNA nuclease activity"/>
    <property type="evidence" value="ECO:0007669"/>
    <property type="project" value="InterPro"/>
</dbReference>
<evidence type="ECO:0000256" key="3">
    <source>
        <dbReference type="ARBA" id="ARBA00022723"/>
    </source>
</evidence>
<dbReference type="Gene3D" id="3.40.50.1010">
    <property type="entry name" value="5'-nuclease"/>
    <property type="match status" value="1"/>
</dbReference>
<dbReference type="EC" id="3.1.-.-" evidence="5"/>
<dbReference type="Proteomes" id="UP000019151">
    <property type="component" value="Plasmid 1"/>
</dbReference>
<dbReference type="InterPro" id="IPR022907">
    <property type="entry name" value="VapC_family"/>
</dbReference>
<dbReference type="GO" id="GO:0090729">
    <property type="term" value="F:toxin activity"/>
    <property type="evidence" value="ECO:0007669"/>
    <property type="project" value="UniProtKB-KW"/>
</dbReference>
<dbReference type="InterPro" id="IPR029060">
    <property type="entry name" value="PIN-like_dom_sf"/>
</dbReference>
<feature type="binding site" evidence="5">
    <location>
        <position position="5"/>
    </location>
    <ligand>
        <name>Mg(2+)</name>
        <dbReference type="ChEBI" id="CHEBI:18420"/>
    </ligand>
</feature>
<name>W0RNW8_9BACT</name>
<dbReference type="InterPro" id="IPR006226">
    <property type="entry name" value="Mtu_PIN"/>
</dbReference>
<evidence type="ECO:0000259" key="6">
    <source>
        <dbReference type="Pfam" id="PF01850"/>
    </source>
</evidence>
<protein>
    <recommendedName>
        <fullName evidence="5">Ribonuclease VapC</fullName>
        <shortName evidence="5">RNase VapC</shortName>
        <ecNumber evidence="5">3.1.-.-</ecNumber>
    </recommendedName>
    <alternativeName>
        <fullName evidence="5">Toxin VapC</fullName>
    </alternativeName>
</protein>
<keyword evidence="1 5" id="KW-1277">Toxin-antitoxin system</keyword>
<dbReference type="SUPFAM" id="SSF88723">
    <property type="entry name" value="PIN domain-like"/>
    <property type="match status" value="1"/>
</dbReference>